<dbReference type="InterPro" id="IPR009027">
    <property type="entry name" value="Ribosomal_bL9/RNase_H1_N"/>
</dbReference>
<dbReference type="HAMAP" id="MF_00503">
    <property type="entry name" value="Ribosomal_bL9"/>
    <property type="match status" value="1"/>
</dbReference>
<gene>
    <name evidence="11" type="ORF">GBAR_LOCUS11012</name>
</gene>
<proteinExistence type="inferred from homology"/>
<keyword evidence="12" id="KW-1185">Reference proteome</keyword>
<dbReference type="Proteomes" id="UP001174909">
    <property type="component" value="Unassembled WGS sequence"/>
</dbReference>
<name>A0AA35RXT2_GEOBA</name>
<dbReference type="InterPro" id="IPR020069">
    <property type="entry name" value="Ribosomal_bL9_C"/>
</dbReference>
<evidence type="ECO:0000256" key="8">
    <source>
        <dbReference type="ARBA" id="ARBA00035427"/>
    </source>
</evidence>
<dbReference type="InterPro" id="IPR020594">
    <property type="entry name" value="Ribosomal_bL9_bac/chp"/>
</dbReference>
<evidence type="ECO:0000256" key="2">
    <source>
        <dbReference type="ARBA" id="ARBA00022730"/>
    </source>
</evidence>
<organism evidence="11 12">
    <name type="scientific">Geodia barretti</name>
    <name type="common">Barrett's horny sponge</name>
    <dbReference type="NCBI Taxonomy" id="519541"/>
    <lineage>
        <taxon>Eukaryota</taxon>
        <taxon>Metazoa</taxon>
        <taxon>Porifera</taxon>
        <taxon>Demospongiae</taxon>
        <taxon>Heteroscleromorpha</taxon>
        <taxon>Tetractinellida</taxon>
        <taxon>Astrophorina</taxon>
        <taxon>Geodiidae</taxon>
        <taxon>Geodia</taxon>
    </lineage>
</organism>
<dbReference type="NCBIfam" id="TIGR00158">
    <property type="entry name" value="L9"/>
    <property type="match status" value="1"/>
</dbReference>
<keyword evidence="5" id="KW-0687">Ribonucleoprotein</keyword>
<evidence type="ECO:0000256" key="4">
    <source>
        <dbReference type="ARBA" id="ARBA00022980"/>
    </source>
</evidence>
<dbReference type="GO" id="GO:0005840">
    <property type="term" value="C:ribosome"/>
    <property type="evidence" value="ECO:0007669"/>
    <property type="project" value="UniProtKB-KW"/>
</dbReference>
<sequence length="171" mass="18951">MVAYGATTTIAGGDNEFREALPMMMLFLHDVPDQARAGEIKRVSRGYARNYLLPKGLAELATDETLKRLDKIKVEGDHQRARETQVVEELAEALDNLTVTIQGRITPTGRYYGAISGIRIADAIGEALERQIDRRITNNVEPIREPGEYEVVLNLSSDIRATVNVIAAVEE</sequence>
<dbReference type="Gene3D" id="3.10.430.100">
    <property type="entry name" value="Ribosomal protein L9, C-terminal domain"/>
    <property type="match status" value="1"/>
</dbReference>
<dbReference type="SUPFAM" id="SSF55653">
    <property type="entry name" value="Ribosomal protein L9 C-domain"/>
    <property type="match status" value="1"/>
</dbReference>
<dbReference type="InterPro" id="IPR020070">
    <property type="entry name" value="Ribosomal_bL9_N"/>
</dbReference>
<dbReference type="SUPFAM" id="SSF55658">
    <property type="entry name" value="L9 N-domain-like"/>
    <property type="match status" value="1"/>
</dbReference>
<protein>
    <recommendedName>
        <fullName evidence="6">Large ribosomal subunit protein bL9m</fullName>
    </recommendedName>
    <alternativeName>
        <fullName evidence="7">39S ribosomal protein L9, mitochondrial</fullName>
    </alternativeName>
    <alternativeName>
        <fullName evidence="8">50S ribosomal protein L9, chloroplastic</fullName>
    </alternativeName>
</protein>
<dbReference type="InterPro" id="IPR000244">
    <property type="entry name" value="Ribosomal_bL9"/>
</dbReference>
<dbReference type="GO" id="GO:0006412">
    <property type="term" value="P:translation"/>
    <property type="evidence" value="ECO:0007669"/>
    <property type="project" value="InterPro"/>
</dbReference>
<dbReference type="PANTHER" id="PTHR21368">
    <property type="entry name" value="50S RIBOSOMAL PROTEIN L9"/>
    <property type="match status" value="1"/>
</dbReference>
<evidence type="ECO:0000259" key="9">
    <source>
        <dbReference type="Pfam" id="PF01281"/>
    </source>
</evidence>
<dbReference type="Pfam" id="PF03948">
    <property type="entry name" value="Ribosomal_L9_C"/>
    <property type="match status" value="1"/>
</dbReference>
<evidence type="ECO:0000256" key="3">
    <source>
        <dbReference type="ARBA" id="ARBA00022884"/>
    </source>
</evidence>
<evidence type="ECO:0000256" key="1">
    <source>
        <dbReference type="ARBA" id="ARBA00010605"/>
    </source>
</evidence>
<accession>A0AA35RXT2</accession>
<comment type="caution">
    <text evidence="11">The sequence shown here is derived from an EMBL/GenBank/DDBJ whole genome shotgun (WGS) entry which is preliminary data.</text>
</comment>
<evidence type="ECO:0000313" key="11">
    <source>
        <dbReference type="EMBL" id="CAI8018201.1"/>
    </source>
</evidence>
<evidence type="ECO:0000256" key="5">
    <source>
        <dbReference type="ARBA" id="ARBA00023274"/>
    </source>
</evidence>
<dbReference type="GO" id="GO:0019843">
    <property type="term" value="F:rRNA binding"/>
    <property type="evidence" value="ECO:0007669"/>
    <property type="project" value="UniProtKB-KW"/>
</dbReference>
<evidence type="ECO:0000256" key="6">
    <source>
        <dbReference type="ARBA" id="ARBA00035194"/>
    </source>
</evidence>
<dbReference type="EMBL" id="CASHTH010001687">
    <property type="protein sequence ID" value="CAI8018201.1"/>
    <property type="molecule type" value="Genomic_DNA"/>
</dbReference>
<dbReference type="Gene3D" id="3.40.5.10">
    <property type="entry name" value="Ribosomal protein L9, N-terminal domain"/>
    <property type="match status" value="1"/>
</dbReference>
<keyword evidence="2" id="KW-0699">rRNA-binding</keyword>
<dbReference type="GO" id="GO:1990904">
    <property type="term" value="C:ribonucleoprotein complex"/>
    <property type="evidence" value="ECO:0007669"/>
    <property type="project" value="UniProtKB-KW"/>
</dbReference>
<feature type="domain" description="Ribosomal protein L9" evidence="9">
    <location>
        <begin position="25"/>
        <end position="69"/>
    </location>
</feature>
<comment type="similarity">
    <text evidence="1">Belongs to the bacterial ribosomal protein bL9 family.</text>
</comment>
<keyword evidence="4 11" id="KW-0689">Ribosomal protein</keyword>
<evidence type="ECO:0000256" key="7">
    <source>
        <dbReference type="ARBA" id="ARBA00035381"/>
    </source>
</evidence>
<dbReference type="AlphaFoldDB" id="A0AA35RXT2"/>
<dbReference type="GO" id="GO:0003735">
    <property type="term" value="F:structural constituent of ribosome"/>
    <property type="evidence" value="ECO:0007669"/>
    <property type="project" value="InterPro"/>
</dbReference>
<evidence type="ECO:0000313" key="12">
    <source>
        <dbReference type="Proteomes" id="UP001174909"/>
    </source>
</evidence>
<keyword evidence="3" id="KW-0694">RNA-binding</keyword>
<dbReference type="InterPro" id="IPR036935">
    <property type="entry name" value="Ribosomal_bL9_N_sf"/>
</dbReference>
<feature type="domain" description="Large ribosomal subunit protein bL9 C-terminal" evidence="10">
    <location>
        <begin position="87"/>
        <end position="165"/>
    </location>
</feature>
<dbReference type="Pfam" id="PF01281">
    <property type="entry name" value="Ribosomal_L9_N"/>
    <property type="match status" value="1"/>
</dbReference>
<evidence type="ECO:0000259" key="10">
    <source>
        <dbReference type="Pfam" id="PF03948"/>
    </source>
</evidence>
<dbReference type="InterPro" id="IPR036791">
    <property type="entry name" value="Ribosomal_bL9_C_sf"/>
</dbReference>
<reference evidence="11" key="1">
    <citation type="submission" date="2023-03" db="EMBL/GenBank/DDBJ databases">
        <authorList>
            <person name="Steffen K."/>
            <person name="Cardenas P."/>
        </authorList>
    </citation>
    <scope>NUCLEOTIDE SEQUENCE</scope>
</reference>